<organism evidence="7 8">
    <name type="scientific">Tindallia californiensis</name>
    <dbReference type="NCBI Taxonomy" id="159292"/>
    <lineage>
        <taxon>Bacteria</taxon>
        <taxon>Bacillati</taxon>
        <taxon>Bacillota</taxon>
        <taxon>Clostridia</taxon>
        <taxon>Peptostreptococcales</taxon>
        <taxon>Tindalliaceae</taxon>
        <taxon>Tindallia</taxon>
    </lineage>
</organism>
<evidence type="ECO:0000256" key="4">
    <source>
        <dbReference type="ARBA" id="ARBA00022917"/>
    </source>
</evidence>
<proteinExistence type="inferred from homology"/>
<dbReference type="RefSeq" id="WP_176968341.1">
    <property type="nucleotide sequence ID" value="NZ_FNPV01000005.1"/>
</dbReference>
<dbReference type="InterPro" id="IPR043682">
    <property type="entry name" value="RqcH_bacterial"/>
</dbReference>
<reference evidence="7 8" key="1">
    <citation type="submission" date="2016-10" db="EMBL/GenBank/DDBJ databases">
        <authorList>
            <person name="de Groot N.N."/>
        </authorList>
    </citation>
    <scope>NUCLEOTIDE SEQUENCE [LARGE SCALE GENOMIC DNA]</scope>
    <source>
        <strain evidence="7 8">APO</strain>
    </source>
</reference>
<comment type="similarity">
    <text evidence="5">Belongs to the NEMF family.</text>
</comment>
<dbReference type="Gene3D" id="1.10.8.50">
    <property type="match status" value="1"/>
</dbReference>
<dbReference type="Pfam" id="PF05670">
    <property type="entry name" value="NFACT-R_1"/>
    <property type="match status" value="1"/>
</dbReference>
<keyword evidence="8" id="KW-1185">Reference proteome</keyword>
<dbReference type="AlphaFoldDB" id="A0A1H3NV75"/>
<dbReference type="PANTHER" id="PTHR15239:SF6">
    <property type="entry name" value="RIBOSOME QUALITY CONTROL COMPLEX SUBUNIT NEMF"/>
    <property type="match status" value="1"/>
</dbReference>
<keyword evidence="3 5" id="KW-0694">RNA-binding</keyword>
<dbReference type="InterPro" id="IPR008532">
    <property type="entry name" value="NFACT_RNA-bd"/>
</dbReference>
<dbReference type="GO" id="GO:0043023">
    <property type="term" value="F:ribosomal large subunit binding"/>
    <property type="evidence" value="ECO:0007669"/>
    <property type="project" value="UniProtKB-UniRule"/>
</dbReference>
<dbReference type="SUPFAM" id="SSF46946">
    <property type="entry name" value="S13-like H2TH domain"/>
    <property type="match status" value="1"/>
</dbReference>
<evidence type="ECO:0000259" key="6">
    <source>
        <dbReference type="Pfam" id="PF05670"/>
    </source>
</evidence>
<comment type="subunit">
    <text evidence="5">Associates with stalled 50S ribosomal subunits. Binds to RqcP.</text>
</comment>
<dbReference type="InterPro" id="IPR010979">
    <property type="entry name" value="Ribosomal_uS13-like_H2TH"/>
</dbReference>
<dbReference type="EMBL" id="FNPV01000005">
    <property type="protein sequence ID" value="SDY92846.1"/>
    <property type="molecule type" value="Genomic_DNA"/>
</dbReference>
<gene>
    <name evidence="5" type="primary">rqcH</name>
    <name evidence="7" type="ORF">SAMN05192546_105312</name>
</gene>
<evidence type="ECO:0000313" key="7">
    <source>
        <dbReference type="EMBL" id="SDY92846.1"/>
    </source>
</evidence>
<accession>A0A1H3NV75</accession>
<dbReference type="HAMAP" id="MF_00844_B">
    <property type="entry name" value="RqcH_B"/>
    <property type="match status" value="1"/>
</dbReference>
<dbReference type="InterPro" id="IPR051608">
    <property type="entry name" value="RQC_Subunit_NEMF"/>
</dbReference>
<protein>
    <recommendedName>
        <fullName evidence="5">Rqc2 homolog RqcH</fullName>
        <shortName evidence="5">RqcH</shortName>
    </recommendedName>
</protein>
<sequence length="592" mass="69433">MPLDGSMVLALKTELEKEVLNHRIDKIHQPESDELIIITRGQGQNKKILLSAHSKFPRIHLTTLTKINPTTPPMFCMLLRKHLIGNRVIRIHQPSLERIIELEIEGTDELNQLSKKRLIIEMMGKHSNIILVDDQNNSIMDSIKRIPLHISRKRQILPGLPYQYPPSDKYNPFEVIDFKEWLHAMHSSEERSIEKDLLTTFAGISPSLAKELCYQSSLDSNRLFHALLDKEKEALYRSYSNWLNLLHQKELIPIAYQGESHHYRDISALSMEHFEPLHRIVFDNFSHLLEKYYHLKDEYQRLHQKSQDLRKNMTIKRNRTAQRFQNLNNDLSKARKASEDKIKADLIMANMHQIRQDQEFLETYNYFDENQSSIRILLNKSKTPAQNAQSYYKRYQKSKKANIEITRQITKTRQELDYLDQILLFIEQAETLQDLEEIRQELIKSGYTKQKTNHKNIRSSGKKQESGILHFQTEEGRDLYVGKNNYQNEKVTFSIAEKNDLWFHVKDFPGSHVILKSGQNELPSEVLEIAAMLAAYYSKGRMGQNVAVDYTKCRHVRKQRGAQPGMVIYDHHRTLYVTPDESIIGQLKKQRP</sequence>
<evidence type="ECO:0000256" key="3">
    <source>
        <dbReference type="ARBA" id="ARBA00022884"/>
    </source>
</evidence>
<dbReference type="PANTHER" id="PTHR15239">
    <property type="entry name" value="NUCLEAR EXPORT MEDIATOR FACTOR NEMF"/>
    <property type="match status" value="1"/>
</dbReference>
<dbReference type="GO" id="GO:0000049">
    <property type="term" value="F:tRNA binding"/>
    <property type="evidence" value="ECO:0007669"/>
    <property type="project" value="UniProtKB-UniRule"/>
</dbReference>
<dbReference type="GO" id="GO:0072344">
    <property type="term" value="P:rescue of stalled ribosome"/>
    <property type="evidence" value="ECO:0007669"/>
    <property type="project" value="UniProtKB-UniRule"/>
</dbReference>
<evidence type="ECO:0000256" key="1">
    <source>
        <dbReference type="ARBA" id="ARBA00022555"/>
    </source>
</evidence>
<evidence type="ECO:0000256" key="2">
    <source>
        <dbReference type="ARBA" id="ARBA00022730"/>
    </source>
</evidence>
<dbReference type="Pfam" id="PF05833">
    <property type="entry name" value="NFACT_N"/>
    <property type="match status" value="1"/>
</dbReference>
<evidence type="ECO:0000256" key="5">
    <source>
        <dbReference type="HAMAP-Rule" id="MF_00844"/>
    </source>
</evidence>
<dbReference type="Gene3D" id="2.30.310.10">
    <property type="entry name" value="ibrinogen binding protein from staphylococcus aureus domain"/>
    <property type="match status" value="1"/>
</dbReference>
<keyword evidence="1 5" id="KW-0820">tRNA-binding</keyword>
<name>A0A1H3NV75_9FIRM</name>
<comment type="function">
    <text evidence="5">Key component of the ribosome quality control system (RQC), a ribosome-associated complex that mediates the extraction of incompletely synthesized nascent chains from stalled ribosomes and their subsequent degradation. RqcH recruits Ala-charged tRNA, and with RqcP directs the elongation of stalled nascent chains on 50S ribosomal subunits, leading to non-templated C-terminal alanine extensions (Ala tail). The Ala tail promotes nascent chain degradation. May add between 1 and at least 8 Ala residues. Binds to stalled 50S ribosomal subunits.</text>
</comment>
<dbReference type="GO" id="GO:1990112">
    <property type="term" value="C:RQC complex"/>
    <property type="evidence" value="ECO:0007669"/>
    <property type="project" value="TreeGrafter"/>
</dbReference>
<keyword evidence="2 5" id="KW-0699">rRNA-binding</keyword>
<keyword evidence="4 5" id="KW-0648">Protein biosynthesis</keyword>
<feature type="domain" description="NFACT RNA-binding" evidence="6">
    <location>
        <begin position="470"/>
        <end position="561"/>
    </location>
</feature>
<dbReference type="FunFam" id="2.30.310.10:FF:000004">
    <property type="entry name" value="Fibronectin-binding protein A"/>
    <property type="match status" value="1"/>
</dbReference>
<dbReference type="STRING" id="159292.SAMN05192546_105312"/>
<dbReference type="GO" id="GO:0019843">
    <property type="term" value="F:rRNA binding"/>
    <property type="evidence" value="ECO:0007669"/>
    <property type="project" value="UniProtKB-UniRule"/>
</dbReference>
<dbReference type="Proteomes" id="UP000199230">
    <property type="component" value="Unassembled WGS sequence"/>
</dbReference>
<evidence type="ECO:0000313" key="8">
    <source>
        <dbReference type="Proteomes" id="UP000199230"/>
    </source>
</evidence>